<dbReference type="CDD" id="cd11630">
    <property type="entry name" value="HR1_PKN1_2"/>
    <property type="match status" value="1"/>
</dbReference>
<dbReference type="FunFam" id="1.10.287.160:FF:000002">
    <property type="entry name" value="Putative serine/threonine-protein kinase N2"/>
    <property type="match status" value="1"/>
</dbReference>
<dbReference type="SMART" id="SM00742">
    <property type="entry name" value="Hr1"/>
    <property type="match status" value="3"/>
</dbReference>
<evidence type="ECO:0000259" key="6">
    <source>
        <dbReference type="PROSITE" id="PS51860"/>
    </source>
</evidence>
<dbReference type="Ensembl" id="ENSFHET00000023668.1">
    <property type="protein sequence ID" value="ENSFHEP00000015530.1"/>
    <property type="gene ID" value="ENSFHEG00000017257.1"/>
</dbReference>
<protein>
    <recommendedName>
        <fullName evidence="6">REM-1 domain-containing protein</fullName>
    </recommendedName>
</protein>
<sequence length="317" mass="35861">LATDSSRNYGLSVLEQLGLDQNSDFSDSSVQQLLDEQRERIRREIRKELKIKEGAENLRRATTDKRNAQQVDSQLRSSNRRLDNLHAQLQELDAHIVVKGGEENECPQSPGAESCRSAHKERIAALERQLNIELKVKQGVENMIPIYANGSTKDKKMLQTAQQMLQDSKTKIDIIRMQIRKAVQATEHTDDTQGGFELLLRIEELRHHYRVEHAVAEGAKNVLRLLGANKVQDKKALSEAQSRLSEASQRLDLLRDSLDQRLAELPEDHPKASIIKEELVLASSPAFTSRHGAPYLQNQYSTLNKPSPLTGRLADRK</sequence>
<evidence type="ECO:0000256" key="3">
    <source>
        <dbReference type="PROSITE-ProRule" id="PRU01207"/>
    </source>
</evidence>
<dbReference type="GO" id="GO:0004674">
    <property type="term" value="F:protein serine/threonine kinase activity"/>
    <property type="evidence" value="ECO:0007669"/>
    <property type="project" value="InterPro"/>
</dbReference>
<dbReference type="InterPro" id="IPR036274">
    <property type="entry name" value="HR1_rpt_sf"/>
</dbReference>
<feature type="compositionally biased region" description="Polar residues" evidence="5">
    <location>
        <begin position="298"/>
        <end position="307"/>
    </location>
</feature>
<dbReference type="Pfam" id="PF02185">
    <property type="entry name" value="HR1"/>
    <property type="match status" value="3"/>
</dbReference>
<dbReference type="CDD" id="cd11622">
    <property type="entry name" value="HR1_PKN_1"/>
    <property type="match status" value="1"/>
</dbReference>
<feature type="domain" description="REM-1" evidence="6">
    <location>
        <begin position="109"/>
        <end position="187"/>
    </location>
</feature>
<keyword evidence="3 4" id="KW-0175">Coiled coil</keyword>
<evidence type="ECO:0000256" key="1">
    <source>
        <dbReference type="ARBA" id="ARBA00005490"/>
    </source>
</evidence>
<keyword evidence="8" id="KW-1185">Reference proteome</keyword>
<dbReference type="FunFam" id="1.10.287.160:FF:000001">
    <property type="entry name" value="Putative serine/threonine-protein kinase N2"/>
    <property type="match status" value="1"/>
</dbReference>
<dbReference type="GeneTree" id="ENSGT00940000154990"/>
<feature type="coiled-coil region" evidence="4">
    <location>
        <begin position="68"/>
        <end position="95"/>
    </location>
</feature>
<evidence type="ECO:0000256" key="5">
    <source>
        <dbReference type="SAM" id="MobiDB-lite"/>
    </source>
</evidence>
<feature type="domain" description="REM-1" evidence="6">
    <location>
        <begin position="188"/>
        <end position="267"/>
    </location>
</feature>
<dbReference type="PROSITE" id="PS51860">
    <property type="entry name" value="REM_1"/>
    <property type="match status" value="3"/>
</dbReference>
<dbReference type="FunFam" id="1.10.287.160:FF:000003">
    <property type="entry name" value="Putative serine/threonine-protein kinase N2"/>
    <property type="match status" value="1"/>
</dbReference>
<evidence type="ECO:0000256" key="2">
    <source>
        <dbReference type="ARBA" id="ARBA00022737"/>
    </source>
</evidence>
<organism evidence="7 8">
    <name type="scientific">Fundulus heteroclitus</name>
    <name type="common">Killifish</name>
    <name type="synonym">Mummichog</name>
    <dbReference type="NCBI Taxonomy" id="8078"/>
    <lineage>
        <taxon>Eukaryota</taxon>
        <taxon>Metazoa</taxon>
        <taxon>Chordata</taxon>
        <taxon>Craniata</taxon>
        <taxon>Vertebrata</taxon>
        <taxon>Euteleostomi</taxon>
        <taxon>Actinopterygii</taxon>
        <taxon>Neopterygii</taxon>
        <taxon>Teleostei</taxon>
        <taxon>Neoteleostei</taxon>
        <taxon>Acanthomorphata</taxon>
        <taxon>Ovalentaria</taxon>
        <taxon>Atherinomorphae</taxon>
        <taxon>Cyprinodontiformes</taxon>
        <taxon>Fundulidae</taxon>
        <taxon>Fundulus</taxon>
    </lineage>
</organism>
<accession>A0A3Q2THB7</accession>
<evidence type="ECO:0000256" key="4">
    <source>
        <dbReference type="SAM" id="Coils"/>
    </source>
</evidence>
<dbReference type="InterPro" id="IPR011072">
    <property type="entry name" value="HR1_rho-bd"/>
</dbReference>
<dbReference type="InterPro" id="IPR037317">
    <property type="entry name" value="PKN1_HR1_2"/>
</dbReference>
<dbReference type="SUPFAM" id="SSF46585">
    <property type="entry name" value="HR1 repeat"/>
    <property type="match status" value="3"/>
</dbReference>
<feature type="region of interest" description="Disordered" evidence="5">
    <location>
        <begin position="298"/>
        <end position="317"/>
    </location>
</feature>
<dbReference type="GO" id="GO:0007165">
    <property type="term" value="P:signal transduction"/>
    <property type="evidence" value="ECO:0007669"/>
    <property type="project" value="InterPro"/>
</dbReference>
<reference evidence="7" key="1">
    <citation type="submission" date="2025-08" db="UniProtKB">
        <authorList>
            <consortium name="Ensembl"/>
        </authorList>
    </citation>
    <scope>IDENTIFICATION</scope>
</reference>
<dbReference type="InterPro" id="IPR037313">
    <property type="entry name" value="PKN_HR1_1"/>
</dbReference>
<dbReference type="AlphaFoldDB" id="A0A3Q2THB7"/>
<dbReference type="Proteomes" id="UP000265000">
    <property type="component" value="Unplaced"/>
</dbReference>
<evidence type="ECO:0000313" key="7">
    <source>
        <dbReference type="Ensembl" id="ENSFHEP00000015530.1"/>
    </source>
</evidence>
<keyword evidence="2" id="KW-0677">Repeat</keyword>
<evidence type="ECO:0000313" key="8">
    <source>
        <dbReference type="Proteomes" id="UP000265000"/>
    </source>
</evidence>
<feature type="domain" description="REM-1" evidence="6">
    <location>
        <begin position="22"/>
        <end position="98"/>
    </location>
</feature>
<reference evidence="7" key="2">
    <citation type="submission" date="2025-09" db="UniProtKB">
        <authorList>
            <consortium name="Ensembl"/>
        </authorList>
    </citation>
    <scope>IDENTIFICATION</scope>
</reference>
<name>A0A3Q2THB7_FUNHE</name>
<comment type="similarity">
    <text evidence="1">Belongs to the protein kinase superfamily. AGC Ser/Thr protein kinase family. PKC subfamily.</text>
</comment>
<dbReference type="GO" id="GO:0031267">
    <property type="term" value="F:small GTPase binding"/>
    <property type="evidence" value="ECO:0007669"/>
    <property type="project" value="InterPro"/>
</dbReference>
<dbReference type="Gene3D" id="1.10.287.160">
    <property type="entry name" value="HR1 repeat"/>
    <property type="match status" value="3"/>
</dbReference>
<proteinExistence type="inferred from homology"/>